<gene>
    <name evidence="1" type="ORF">NCTC10279_00997</name>
</gene>
<comment type="caution">
    <text evidence="1">The sequence shown here is derived from an EMBL/GenBank/DDBJ whole genome shotgun (WGS) entry which is preliminary data.</text>
</comment>
<organism evidence="1 2">
    <name type="scientific">Escherichia coli</name>
    <dbReference type="NCBI Taxonomy" id="562"/>
    <lineage>
        <taxon>Bacteria</taxon>
        <taxon>Pseudomonadati</taxon>
        <taxon>Pseudomonadota</taxon>
        <taxon>Gammaproteobacteria</taxon>
        <taxon>Enterobacterales</taxon>
        <taxon>Enterobacteriaceae</taxon>
        <taxon>Escherichia</taxon>
    </lineage>
</organism>
<evidence type="ECO:0000313" key="2">
    <source>
        <dbReference type="Proteomes" id="UP000250385"/>
    </source>
</evidence>
<sequence>MKIVFIAVNDRQMRKQLRKTQQLCAKSVSKGYVTWPRRV</sequence>
<reference evidence="1 2" key="1">
    <citation type="submission" date="2018-06" db="EMBL/GenBank/DDBJ databases">
        <authorList>
            <consortium name="Pathogen Informatics"/>
            <person name="Doyle S."/>
        </authorList>
    </citation>
    <scope>NUCLEOTIDE SEQUENCE [LARGE SCALE GENOMIC DNA]</scope>
    <source>
        <strain evidence="1 2">NCTC10279</strain>
    </source>
</reference>
<evidence type="ECO:0000313" key="1">
    <source>
        <dbReference type="EMBL" id="SPX28800.1"/>
    </source>
</evidence>
<dbReference type="AlphaFoldDB" id="A0AB38ET76"/>
<protein>
    <submittedName>
        <fullName evidence="1">Uncharacterized protein</fullName>
    </submittedName>
</protein>
<accession>A0AB38ET76</accession>
<proteinExistence type="predicted"/>
<name>A0AB38ET76_ECOLX</name>
<dbReference type="EMBL" id="UASG01000008">
    <property type="protein sequence ID" value="SPX28800.1"/>
    <property type="molecule type" value="Genomic_DNA"/>
</dbReference>
<dbReference type="Proteomes" id="UP000250385">
    <property type="component" value="Unassembled WGS sequence"/>
</dbReference>